<evidence type="ECO:0000313" key="2">
    <source>
        <dbReference type="EnsemblPlants" id="OPUNC12G07220.1"/>
    </source>
</evidence>
<dbReference type="Proteomes" id="UP000026962">
    <property type="component" value="Chromosome 12"/>
</dbReference>
<accession>A0A0E0ML57</accession>
<protein>
    <submittedName>
        <fullName evidence="2">Uncharacterized protein</fullName>
    </submittedName>
</protein>
<dbReference type="Gene3D" id="3.40.50.720">
    <property type="entry name" value="NAD(P)-binding Rossmann-like Domain"/>
    <property type="match status" value="1"/>
</dbReference>
<dbReference type="HOGENOM" id="CLU_2376486_0_0_1"/>
<dbReference type="Gramene" id="OPUNC12G07220.1">
    <property type="protein sequence ID" value="OPUNC12G07220.1"/>
    <property type="gene ID" value="OPUNC12G07220"/>
</dbReference>
<evidence type="ECO:0000313" key="3">
    <source>
        <dbReference type="Proteomes" id="UP000026962"/>
    </source>
</evidence>
<keyword evidence="3" id="KW-1185">Reference proteome</keyword>
<name>A0A0E0ML57_ORYPU</name>
<evidence type="ECO:0000256" key="1">
    <source>
        <dbReference type="SAM" id="MobiDB-lite"/>
    </source>
</evidence>
<feature type="compositionally biased region" description="Low complexity" evidence="1">
    <location>
        <begin position="1"/>
        <end position="18"/>
    </location>
</feature>
<reference evidence="2" key="1">
    <citation type="submission" date="2015-04" db="UniProtKB">
        <authorList>
            <consortium name="EnsemblPlants"/>
        </authorList>
    </citation>
    <scope>IDENTIFICATION</scope>
</reference>
<proteinExistence type="predicted"/>
<dbReference type="Gene3D" id="3.90.25.10">
    <property type="entry name" value="UDP-galactose 4-epimerase, domain 1"/>
    <property type="match status" value="1"/>
</dbReference>
<organism evidence="2">
    <name type="scientific">Oryza punctata</name>
    <name type="common">Red rice</name>
    <dbReference type="NCBI Taxonomy" id="4537"/>
    <lineage>
        <taxon>Eukaryota</taxon>
        <taxon>Viridiplantae</taxon>
        <taxon>Streptophyta</taxon>
        <taxon>Embryophyta</taxon>
        <taxon>Tracheophyta</taxon>
        <taxon>Spermatophyta</taxon>
        <taxon>Magnoliopsida</taxon>
        <taxon>Liliopsida</taxon>
        <taxon>Poales</taxon>
        <taxon>Poaceae</taxon>
        <taxon>BOP clade</taxon>
        <taxon>Oryzoideae</taxon>
        <taxon>Oryzeae</taxon>
        <taxon>Oryzinae</taxon>
        <taxon>Oryza</taxon>
    </lineage>
</organism>
<dbReference type="STRING" id="4537.A0A0E0ML57"/>
<feature type="region of interest" description="Disordered" evidence="1">
    <location>
        <begin position="1"/>
        <end position="43"/>
    </location>
</feature>
<sequence length="95" mass="10704">MRRRTSATVASSSREVTVMASERGLERRVQGRRRREGAREKREGVEVGGDMHFAHQVGVTHYYHIFYEGCLTNFDIGDNGAEATLLYPEFVVNGA</sequence>
<reference evidence="2" key="2">
    <citation type="submission" date="2018-05" db="EMBL/GenBank/DDBJ databases">
        <title>OpunRS2 (Oryza punctata Reference Sequence Version 2).</title>
        <authorList>
            <person name="Zhang J."/>
            <person name="Kudrna D."/>
            <person name="Lee S."/>
            <person name="Talag J."/>
            <person name="Welchert J."/>
            <person name="Wing R.A."/>
        </authorList>
    </citation>
    <scope>NUCLEOTIDE SEQUENCE [LARGE SCALE GENOMIC DNA]</scope>
</reference>
<dbReference type="AlphaFoldDB" id="A0A0E0ML57"/>
<dbReference type="EnsemblPlants" id="OPUNC12G07220.1">
    <property type="protein sequence ID" value="OPUNC12G07220.1"/>
    <property type="gene ID" value="OPUNC12G07220"/>
</dbReference>